<evidence type="ECO:0000259" key="13">
    <source>
        <dbReference type="Pfam" id="PF00696"/>
    </source>
</evidence>
<dbReference type="NCBIfam" id="NF040647">
    <property type="entry name" value="IPPK_Arch"/>
    <property type="match status" value="1"/>
</dbReference>
<feature type="binding site" evidence="11">
    <location>
        <position position="213"/>
    </location>
    <ligand>
        <name>ATP</name>
        <dbReference type="ChEBI" id="CHEBI:30616"/>
    </ligand>
</feature>
<evidence type="ECO:0000313" key="14">
    <source>
        <dbReference type="EMBL" id="MFC4359380.1"/>
    </source>
</evidence>
<dbReference type="PANTHER" id="PTHR43654:SF1">
    <property type="entry name" value="ISOPENTENYL PHOSPHATE KINASE"/>
    <property type="match status" value="1"/>
</dbReference>
<evidence type="ECO:0000256" key="5">
    <source>
        <dbReference type="ARBA" id="ARBA00022741"/>
    </source>
</evidence>
<dbReference type="InterPro" id="IPR036393">
    <property type="entry name" value="AceGlu_kinase-like_sf"/>
</dbReference>
<feature type="binding site" evidence="11">
    <location>
        <position position="217"/>
    </location>
    <ligand>
        <name>ATP</name>
        <dbReference type="ChEBI" id="CHEBI:30616"/>
    </ligand>
</feature>
<feature type="binding site" evidence="11">
    <location>
        <position position="58"/>
    </location>
    <ligand>
        <name>substrate</name>
    </ligand>
</feature>
<evidence type="ECO:0000256" key="9">
    <source>
        <dbReference type="ARBA" id="ARBA00049063"/>
    </source>
</evidence>
<dbReference type="EMBL" id="JBHSDS010000008">
    <property type="protein sequence ID" value="MFC4359380.1"/>
    <property type="molecule type" value="Genomic_DNA"/>
</dbReference>
<feature type="domain" description="Aspartate/glutamate/uridylate kinase" evidence="13">
    <location>
        <begin position="1"/>
        <end position="223"/>
    </location>
</feature>
<dbReference type="GO" id="GO:0008299">
    <property type="term" value="P:isoprenoid biosynthetic process"/>
    <property type="evidence" value="ECO:0007669"/>
    <property type="project" value="UniProtKB-KW"/>
</dbReference>
<evidence type="ECO:0000256" key="6">
    <source>
        <dbReference type="ARBA" id="ARBA00022777"/>
    </source>
</evidence>
<dbReference type="SUPFAM" id="SSF53633">
    <property type="entry name" value="Carbamate kinase-like"/>
    <property type="match status" value="1"/>
</dbReference>
<keyword evidence="8" id="KW-0414">Isoprene biosynthesis</keyword>
<dbReference type="PIRSF" id="PIRSF016496">
    <property type="entry name" value="Kin_FomA"/>
    <property type="match status" value="1"/>
</dbReference>
<comment type="similarity">
    <text evidence="1 10">Belongs to the isopentenyl phosphate kinase family.</text>
</comment>
<dbReference type="EC" id="2.7.4.26" evidence="2 10"/>
<gene>
    <name evidence="14" type="ORF">ACFO0N_15665</name>
</gene>
<accession>A0ABD5PFF8</accession>
<proteinExistence type="inferred from homology"/>
<feature type="binding site" evidence="11">
    <location>
        <position position="54"/>
    </location>
    <ligand>
        <name>ATP</name>
        <dbReference type="ChEBI" id="CHEBI:30616"/>
    </ligand>
</feature>
<sequence>MVTVLKLGGSVITRKERPETVDERTLTEAADAVAAAVVGPDPATSDLVLVHGGGSFGHPHAKEHGVTTAEGTSDFRAAMDIHGAMLTLNEAVLSRLHDRNVPALPVHPLSAAARDEDGTLSYAVDTVETMLGEGFVPVLHGDGVVHAGEGVSVLSGDELVVRLAADLDADRVGLCSTVPGVLDLDGAVVPEIGAFEDVHDYLGGSDATDVTGGMAGKVRTLLETGVPAHVFGPDAIDEFLDGGSPGTRIDSR</sequence>
<keyword evidence="5 10" id="KW-0547">Nucleotide-binding</keyword>
<feature type="binding site" evidence="11">
    <location>
        <position position="53"/>
    </location>
    <ligand>
        <name>substrate</name>
    </ligand>
</feature>
<dbReference type="GO" id="GO:0005524">
    <property type="term" value="F:ATP binding"/>
    <property type="evidence" value="ECO:0007669"/>
    <property type="project" value="UniProtKB-KW"/>
</dbReference>
<evidence type="ECO:0000313" key="15">
    <source>
        <dbReference type="Proteomes" id="UP001595921"/>
    </source>
</evidence>
<evidence type="ECO:0000256" key="10">
    <source>
        <dbReference type="PIRNR" id="PIRNR016496"/>
    </source>
</evidence>
<dbReference type="AlphaFoldDB" id="A0ABD5PFF8"/>
<dbReference type="PANTHER" id="PTHR43654">
    <property type="entry name" value="GLUTAMATE 5-KINASE"/>
    <property type="match status" value="1"/>
</dbReference>
<dbReference type="Gene3D" id="3.40.1160.10">
    <property type="entry name" value="Acetylglutamate kinase-like"/>
    <property type="match status" value="1"/>
</dbReference>
<dbReference type="GO" id="GO:0102043">
    <property type="term" value="F:isopentenyl phosphate kinase activity"/>
    <property type="evidence" value="ECO:0007669"/>
    <property type="project" value="UniProtKB-EC"/>
</dbReference>
<organism evidence="14 15">
    <name type="scientific">Halobium salinum</name>
    <dbReference type="NCBI Taxonomy" id="1364940"/>
    <lineage>
        <taxon>Archaea</taxon>
        <taxon>Methanobacteriati</taxon>
        <taxon>Methanobacteriota</taxon>
        <taxon>Stenosarchaea group</taxon>
        <taxon>Halobacteria</taxon>
        <taxon>Halobacteriales</taxon>
        <taxon>Haloferacaceae</taxon>
        <taxon>Halobium</taxon>
    </lineage>
</organism>
<evidence type="ECO:0000256" key="2">
    <source>
        <dbReference type="ARBA" id="ARBA00012908"/>
    </source>
</evidence>
<evidence type="ECO:0000256" key="12">
    <source>
        <dbReference type="PIRSR" id="PIRSR016496-2"/>
    </source>
</evidence>
<dbReference type="RefSeq" id="WP_267622708.1">
    <property type="nucleotide sequence ID" value="NZ_JAODIW010000006.1"/>
</dbReference>
<dbReference type="InterPro" id="IPR024192">
    <property type="entry name" value="Fosfomycin_R_FomA-type"/>
</dbReference>
<comment type="catalytic activity">
    <reaction evidence="9 10">
        <text>isopentenyl phosphate + ATP = isopentenyl diphosphate + ADP</text>
        <dbReference type="Rhea" id="RHEA:33963"/>
        <dbReference type="ChEBI" id="CHEBI:30616"/>
        <dbReference type="ChEBI" id="CHEBI:65078"/>
        <dbReference type="ChEBI" id="CHEBI:128769"/>
        <dbReference type="ChEBI" id="CHEBI:456216"/>
        <dbReference type="EC" id="2.7.4.26"/>
    </reaction>
</comment>
<keyword evidence="15" id="KW-1185">Reference proteome</keyword>
<comment type="subunit">
    <text evidence="10">Homodimer.</text>
</comment>
<evidence type="ECO:0000256" key="11">
    <source>
        <dbReference type="PIRSR" id="PIRSR016496-1"/>
    </source>
</evidence>
<keyword evidence="6 10" id="KW-0418">Kinase</keyword>
<dbReference type="Proteomes" id="UP001595921">
    <property type="component" value="Unassembled WGS sequence"/>
</dbReference>
<feature type="site" description="Transition state stabilizer" evidence="12">
    <location>
        <position position="15"/>
    </location>
</feature>
<protein>
    <recommendedName>
        <fullName evidence="3 10">Isopentenyl phosphate kinase</fullName>
        <shortName evidence="10">IPK</shortName>
        <ecNumber evidence="2 10">2.7.4.26</ecNumber>
    </recommendedName>
</protein>
<keyword evidence="4 10" id="KW-0808">Transferase</keyword>
<feature type="binding site" evidence="11">
    <location>
        <begin position="6"/>
        <end position="10"/>
    </location>
    <ligand>
        <name>ATP</name>
        <dbReference type="ChEBI" id="CHEBI:30616"/>
    </ligand>
</feature>
<comment type="caution">
    <text evidence="14">The sequence shown here is derived from an EMBL/GenBank/DDBJ whole genome shotgun (WGS) entry which is preliminary data.</text>
</comment>
<comment type="function">
    <text evidence="10">Catalyzes the phosphorylation of isopentenyl phosphate (IP) to isopentenyl diphosphate (IPP). Functions in an alternate mevalonate (MVA) pathway leading to IPP, a key precursor for the biosynthesis of isoprenoid compounds such as archaeal membrane lipids.</text>
</comment>
<dbReference type="InterPro" id="IPR001048">
    <property type="entry name" value="Asp/Glu/Uridylate_kinase"/>
</dbReference>
<evidence type="ECO:0000256" key="1">
    <source>
        <dbReference type="ARBA" id="ARBA00010540"/>
    </source>
</evidence>
<evidence type="ECO:0000256" key="7">
    <source>
        <dbReference type="ARBA" id="ARBA00022840"/>
    </source>
</evidence>
<dbReference type="GO" id="GO:0016301">
    <property type="term" value="F:kinase activity"/>
    <property type="evidence" value="ECO:0007669"/>
    <property type="project" value="UniProtKB-KW"/>
</dbReference>
<feature type="binding site" evidence="11">
    <location>
        <position position="156"/>
    </location>
    <ligand>
        <name>substrate</name>
    </ligand>
</feature>
<dbReference type="CDD" id="cd04241">
    <property type="entry name" value="AAK_FomA-like"/>
    <property type="match status" value="1"/>
</dbReference>
<evidence type="ECO:0000256" key="4">
    <source>
        <dbReference type="ARBA" id="ARBA00022679"/>
    </source>
</evidence>
<keyword evidence="7 10" id="KW-0067">ATP-binding</keyword>
<evidence type="ECO:0000256" key="3">
    <source>
        <dbReference type="ARBA" id="ARBA00017267"/>
    </source>
</evidence>
<evidence type="ECO:0000256" key="8">
    <source>
        <dbReference type="ARBA" id="ARBA00023229"/>
    </source>
</evidence>
<name>A0ABD5PFF8_9EURY</name>
<dbReference type="Pfam" id="PF00696">
    <property type="entry name" value="AA_kinase"/>
    <property type="match status" value="1"/>
</dbReference>
<reference evidence="14 15" key="1">
    <citation type="journal article" date="2019" name="Int. J. Syst. Evol. Microbiol.">
        <title>The Global Catalogue of Microorganisms (GCM) 10K type strain sequencing project: providing services to taxonomists for standard genome sequencing and annotation.</title>
        <authorList>
            <consortium name="The Broad Institute Genomics Platform"/>
            <consortium name="The Broad Institute Genome Sequencing Center for Infectious Disease"/>
            <person name="Wu L."/>
            <person name="Ma J."/>
        </authorList>
    </citation>
    <scope>NUCLEOTIDE SEQUENCE [LARGE SCALE GENOMIC DNA]</scope>
    <source>
        <strain evidence="14 15">CGMCC 1.12553</strain>
    </source>
</reference>